<dbReference type="GO" id="GO:0003700">
    <property type="term" value="F:DNA-binding transcription factor activity"/>
    <property type="evidence" value="ECO:0007669"/>
    <property type="project" value="InterPro"/>
</dbReference>
<dbReference type="InterPro" id="IPR001034">
    <property type="entry name" value="DeoR_HTH"/>
</dbReference>
<dbReference type="InterPro" id="IPR018356">
    <property type="entry name" value="Tscrpt_reg_HTH_DeoR_CS"/>
</dbReference>
<reference evidence="5 6" key="1">
    <citation type="submission" date="2018-08" db="EMBL/GenBank/DDBJ databases">
        <title>Genomic Encyclopedia of Type Strains, Phase III (KMG-III): the genomes of soil and plant-associated and newly described type strains.</title>
        <authorList>
            <person name="Whitman W."/>
        </authorList>
    </citation>
    <scope>NUCLEOTIDE SEQUENCE [LARGE SCALE GENOMIC DNA]</scope>
    <source>
        <strain evidence="5 6">CGMCC 1.10966</strain>
    </source>
</reference>
<organism evidence="5 6">
    <name type="scientific">Paenibacillus taihuensis</name>
    <dbReference type="NCBI Taxonomy" id="1156355"/>
    <lineage>
        <taxon>Bacteria</taxon>
        <taxon>Bacillati</taxon>
        <taxon>Bacillota</taxon>
        <taxon>Bacilli</taxon>
        <taxon>Bacillales</taxon>
        <taxon>Paenibacillaceae</taxon>
        <taxon>Paenibacillus</taxon>
    </lineage>
</organism>
<dbReference type="SMART" id="SM00420">
    <property type="entry name" value="HTH_DEOR"/>
    <property type="match status" value="1"/>
</dbReference>
<dbReference type="Pfam" id="PF08220">
    <property type="entry name" value="HTH_DeoR"/>
    <property type="match status" value="1"/>
</dbReference>
<evidence type="ECO:0000256" key="1">
    <source>
        <dbReference type="ARBA" id="ARBA00023015"/>
    </source>
</evidence>
<dbReference type="PROSITE" id="PS51000">
    <property type="entry name" value="HTH_DEOR_2"/>
    <property type="match status" value="1"/>
</dbReference>
<dbReference type="EMBL" id="QTTN01000002">
    <property type="protein sequence ID" value="REE92934.1"/>
    <property type="molecule type" value="Genomic_DNA"/>
</dbReference>
<proteinExistence type="predicted"/>
<evidence type="ECO:0000313" key="5">
    <source>
        <dbReference type="EMBL" id="REE92934.1"/>
    </source>
</evidence>
<dbReference type="GO" id="GO:0003677">
    <property type="term" value="F:DNA binding"/>
    <property type="evidence" value="ECO:0007669"/>
    <property type="project" value="UniProtKB-KW"/>
</dbReference>
<evidence type="ECO:0000256" key="3">
    <source>
        <dbReference type="ARBA" id="ARBA00023163"/>
    </source>
</evidence>
<dbReference type="Proteomes" id="UP000256304">
    <property type="component" value="Unassembled WGS sequence"/>
</dbReference>
<dbReference type="AlphaFoldDB" id="A0A3D9SN08"/>
<dbReference type="RefSeq" id="WP_116187405.1">
    <property type="nucleotide sequence ID" value="NZ_QTTN01000002.1"/>
</dbReference>
<dbReference type="InterPro" id="IPR037171">
    <property type="entry name" value="NagB/RpiA_transferase-like"/>
</dbReference>
<dbReference type="PRINTS" id="PR00037">
    <property type="entry name" value="HTHLACR"/>
</dbReference>
<gene>
    <name evidence="5" type="ORF">A8990_10214</name>
</gene>
<protein>
    <submittedName>
        <fullName evidence="5">DeoR family transcriptional regulator</fullName>
    </submittedName>
</protein>
<dbReference type="Pfam" id="PF00455">
    <property type="entry name" value="DeoRC"/>
    <property type="match status" value="1"/>
</dbReference>
<evidence type="ECO:0000256" key="2">
    <source>
        <dbReference type="ARBA" id="ARBA00023125"/>
    </source>
</evidence>
<dbReference type="OrthoDB" id="9797223at2"/>
<feature type="domain" description="HTH deoR-type" evidence="4">
    <location>
        <begin position="5"/>
        <end position="60"/>
    </location>
</feature>
<keyword evidence="6" id="KW-1185">Reference proteome</keyword>
<evidence type="ECO:0000259" key="4">
    <source>
        <dbReference type="PROSITE" id="PS51000"/>
    </source>
</evidence>
<dbReference type="Gene3D" id="3.40.50.1360">
    <property type="match status" value="1"/>
</dbReference>
<dbReference type="Gene3D" id="1.10.10.10">
    <property type="entry name" value="Winged helix-like DNA-binding domain superfamily/Winged helix DNA-binding domain"/>
    <property type="match status" value="1"/>
</dbReference>
<name>A0A3D9SN08_9BACL</name>
<sequence length="260" mass="29263">MLVLQVERMGMILAELNAKGRVTVNELSEQLNVSKVTVRRDLDALSRENKLLIVHGGGIKPNFTLYEAPYSQRNSIHIQEKQRVGMKAVELIDDYDVIALGVGTTTIQISNHLLNKKNLTIIVGCIQVLNSLIERKKAGYFTGRIIFLGGEIDTDQMFASGSMTIDLLEKFYIDKAFIGANGYSIAHGITTYHIDEGNLLRRMIERSNKVHIVIDHSKIDVKSMYKYADYNEVNGVICDTEPPVEWKEKLAHANISWVKA</sequence>
<dbReference type="InterPro" id="IPR050313">
    <property type="entry name" value="Carb_Metab_HTH_regulators"/>
</dbReference>
<keyword evidence="1" id="KW-0805">Transcription regulation</keyword>
<accession>A0A3D9SN08</accession>
<keyword evidence="2" id="KW-0238">DNA-binding</keyword>
<dbReference type="PANTHER" id="PTHR30363:SF44">
    <property type="entry name" value="AGA OPERON TRANSCRIPTIONAL REPRESSOR-RELATED"/>
    <property type="match status" value="1"/>
</dbReference>
<evidence type="ECO:0000313" key="6">
    <source>
        <dbReference type="Proteomes" id="UP000256304"/>
    </source>
</evidence>
<dbReference type="SUPFAM" id="SSF46785">
    <property type="entry name" value="Winged helix' DNA-binding domain"/>
    <property type="match status" value="1"/>
</dbReference>
<keyword evidence="3" id="KW-0804">Transcription</keyword>
<dbReference type="PANTHER" id="PTHR30363">
    <property type="entry name" value="HTH-TYPE TRANSCRIPTIONAL REGULATOR SRLR-RELATED"/>
    <property type="match status" value="1"/>
</dbReference>
<dbReference type="PROSITE" id="PS00894">
    <property type="entry name" value="HTH_DEOR_1"/>
    <property type="match status" value="1"/>
</dbReference>
<dbReference type="InterPro" id="IPR014036">
    <property type="entry name" value="DeoR-like_C"/>
</dbReference>
<dbReference type="SMART" id="SM01134">
    <property type="entry name" value="DeoRC"/>
    <property type="match status" value="1"/>
</dbReference>
<dbReference type="InterPro" id="IPR036388">
    <property type="entry name" value="WH-like_DNA-bd_sf"/>
</dbReference>
<dbReference type="SUPFAM" id="SSF100950">
    <property type="entry name" value="NagB/RpiA/CoA transferase-like"/>
    <property type="match status" value="1"/>
</dbReference>
<comment type="caution">
    <text evidence="5">The sequence shown here is derived from an EMBL/GenBank/DDBJ whole genome shotgun (WGS) entry which is preliminary data.</text>
</comment>
<dbReference type="InterPro" id="IPR036390">
    <property type="entry name" value="WH_DNA-bd_sf"/>
</dbReference>